<dbReference type="AlphaFoldDB" id="A0A0J1BG41"/>
<evidence type="ECO:0000313" key="2">
    <source>
        <dbReference type="EMBL" id="KLU05500.1"/>
    </source>
</evidence>
<comment type="caution">
    <text evidence="2">The sequence shown here is derived from an EMBL/GenBank/DDBJ whole genome shotgun (WGS) entry which is preliminary data.</text>
</comment>
<dbReference type="STRING" id="595434.RISK_002132"/>
<gene>
    <name evidence="2" type="ORF">RISK_002132</name>
</gene>
<evidence type="ECO:0000256" key="1">
    <source>
        <dbReference type="SAM" id="MobiDB-lite"/>
    </source>
</evidence>
<name>A0A0J1BG41_RHOIS</name>
<dbReference type="Proteomes" id="UP000036367">
    <property type="component" value="Unassembled WGS sequence"/>
</dbReference>
<organism evidence="2 3">
    <name type="scientific">Rhodopirellula islandica</name>
    <dbReference type="NCBI Taxonomy" id="595434"/>
    <lineage>
        <taxon>Bacteria</taxon>
        <taxon>Pseudomonadati</taxon>
        <taxon>Planctomycetota</taxon>
        <taxon>Planctomycetia</taxon>
        <taxon>Pirellulales</taxon>
        <taxon>Pirellulaceae</taxon>
        <taxon>Rhodopirellula</taxon>
    </lineage>
</organism>
<dbReference type="PATRIC" id="fig|595434.4.peg.2041"/>
<keyword evidence="3" id="KW-1185">Reference proteome</keyword>
<feature type="region of interest" description="Disordered" evidence="1">
    <location>
        <begin position="1"/>
        <end position="28"/>
    </location>
</feature>
<dbReference type="EMBL" id="LECT01000017">
    <property type="protein sequence ID" value="KLU05500.1"/>
    <property type="molecule type" value="Genomic_DNA"/>
</dbReference>
<proteinExistence type="predicted"/>
<evidence type="ECO:0000313" key="3">
    <source>
        <dbReference type="Proteomes" id="UP000036367"/>
    </source>
</evidence>
<reference evidence="2" key="1">
    <citation type="submission" date="2015-05" db="EMBL/GenBank/DDBJ databases">
        <title>Permanent draft genome of Rhodopirellula islandicus K833.</title>
        <authorList>
            <person name="Kizina J."/>
            <person name="Richter M."/>
            <person name="Glockner F.O."/>
            <person name="Harder J."/>
        </authorList>
    </citation>
    <scope>NUCLEOTIDE SEQUENCE [LARGE SCALE GENOMIC DNA]</scope>
    <source>
        <strain evidence="2">K833</strain>
    </source>
</reference>
<accession>A0A0J1BG41</accession>
<sequence>MNAAKAARSAAPTIGREGGKKATGGAGMMAGQEAYSAGKEYMNSSE</sequence>
<protein>
    <submittedName>
        <fullName evidence="2">Uncharacterized protein</fullName>
    </submittedName>
</protein>